<comment type="subunit">
    <text evidence="4">Homodimer.</text>
</comment>
<proteinExistence type="inferred from homology"/>
<dbReference type="Pfam" id="PF01487">
    <property type="entry name" value="DHquinase_I"/>
    <property type="match status" value="1"/>
</dbReference>
<organism evidence="5 6">
    <name type="scientific">Desulfobacca acetoxidans (strain ATCC 700848 / DSM 11109 / ASRB2)</name>
    <dbReference type="NCBI Taxonomy" id="880072"/>
    <lineage>
        <taxon>Bacteria</taxon>
        <taxon>Pseudomonadati</taxon>
        <taxon>Thermodesulfobacteriota</taxon>
        <taxon>Desulfobaccia</taxon>
        <taxon>Desulfobaccales</taxon>
        <taxon>Desulfobaccaceae</taxon>
        <taxon>Desulfobacca</taxon>
    </lineage>
</organism>
<dbReference type="GO" id="GO:0008652">
    <property type="term" value="P:amino acid biosynthetic process"/>
    <property type="evidence" value="ECO:0007669"/>
    <property type="project" value="UniProtKB-KW"/>
</dbReference>
<dbReference type="GO" id="GO:0009423">
    <property type="term" value="P:chorismate biosynthetic process"/>
    <property type="evidence" value="ECO:0007669"/>
    <property type="project" value="UniProtKB-UniRule"/>
</dbReference>
<comment type="similarity">
    <text evidence="4">Belongs to the type-I 3-dehydroquinase family.</text>
</comment>
<dbReference type="PANTHER" id="PTHR43699">
    <property type="entry name" value="3-DEHYDROQUINATE DEHYDRATASE"/>
    <property type="match status" value="1"/>
</dbReference>
<dbReference type="GO" id="GO:0046279">
    <property type="term" value="P:3,4-dihydroxybenzoate biosynthetic process"/>
    <property type="evidence" value="ECO:0007669"/>
    <property type="project" value="TreeGrafter"/>
</dbReference>
<feature type="binding site" evidence="4">
    <location>
        <position position="211"/>
    </location>
    <ligand>
        <name>3-dehydroquinate</name>
        <dbReference type="ChEBI" id="CHEBI:32364"/>
    </ligand>
</feature>
<evidence type="ECO:0000313" key="6">
    <source>
        <dbReference type="Proteomes" id="UP000000483"/>
    </source>
</evidence>
<feature type="binding site" evidence="4">
    <location>
        <position position="60"/>
    </location>
    <ligand>
        <name>3-dehydroquinate</name>
        <dbReference type="ChEBI" id="CHEBI:32364"/>
    </ligand>
</feature>
<comment type="caution">
    <text evidence="4">Lacks conserved residue(s) required for the propagation of feature annotation.</text>
</comment>
<dbReference type="EMBL" id="CP002629">
    <property type="protein sequence ID" value="AEB08531.1"/>
    <property type="molecule type" value="Genomic_DNA"/>
</dbReference>
<dbReference type="UniPathway" id="UPA00053">
    <property type="reaction ID" value="UER00086"/>
</dbReference>
<dbReference type="Gene3D" id="3.20.20.70">
    <property type="entry name" value="Aldolase class I"/>
    <property type="match status" value="1"/>
</dbReference>
<dbReference type="SUPFAM" id="SSF51569">
    <property type="entry name" value="Aldolase"/>
    <property type="match status" value="1"/>
</dbReference>
<keyword evidence="6" id="KW-1185">Reference proteome</keyword>
<dbReference type="Proteomes" id="UP000000483">
    <property type="component" value="Chromosome"/>
</dbReference>
<dbReference type="KEGG" id="dao:Desac_0649"/>
<keyword evidence="4" id="KW-0057">Aromatic amino acid biosynthesis</keyword>
<keyword evidence="4" id="KW-0028">Amino-acid biosynthesis</keyword>
<keyword evidence="3 4" id="KW-0704">Schiff base</keyword>
<feature type="binding site" evidence="4">
    <location>
        <position position="186"/>
    </location>
    <ligand>
        <name>3-dehydroquinate</name>
        <dbReference type="ChEBI" id="CHEBI:32364"/>
    </ligand>
</feature>
<reference evidence="6" key="2">
    <citation type="submission" date="2011-03" db="EMBL/GenBank/DDBJ databases">
        <title>The complete genome of Desulfobacca acetoxidans DSM 11109.</title>
        <authorList>
            <consortium name="US DOE Joint Genome Institute (JGI-PGF)"/>
            <person name="Lucas S."/>
            <person name="Copeland A."/>
            <person name="Lapidus A."/>
            <person name="Bruce D."/>
            <person name="Goodwin L."/>
            <person name="Pitluck S."/>
            <person name="Peters L."/>
            <person name="Kyrpides N."/>
            <person name="Mavromatis K."/>
            <person name="Ivanova N."/>
            <person name="Ovchinnikova G."/>
            <person name="Teshima H."/>
            <person name="Detter J.C."/>
            <person name="Han C."/>
            <person name="Land M."/>
            <person name="Hauser L."/>
            <person name="Markowitz V."/>
            <person name="Cheng J.-F."/>
            <person name="Hugenholtz P."/>
            <person name="Woyke T."/>
            <person name="Wu D."/>
            <person name="Spring S."/>
            <person name="Schueler E."/>
            <person name="Brambilla E."/>
            <person name="Klenk H.-P."/>
            <person name="Eisen J.A."/>
        </authorList>
    </citation>
    <scope>NUCLEOTIDE SEQUENCE [LARGE SCALE GENOMIC DNA]</scope>
    <source>
        <strain evidence="6">ATCC 700848 / DSM 11109 / ASRB2</strain>
    </source>
</reference>
<comment type="function">
    <text evidence="4">Involved in the third step of the chorismate pathway, which leads to the biosynthesis of aromatic amino acids. Catalyzes the cis-dehydration of 3-dehydroquinate (DHQ) and introduces the first double bond of the aromatic ring to yield 3-dehydroshikimate.</text>
</comment>
<reference evidence="5 6" key="1">
    <citation type="journal article" date="2011" name="Stand. Genomic Sci.">
        <title>Complete genome sequence of the acetate-degrading sulfate reducer Desulfobacca acetoxidans type strain (ASRB2).</title>
        <authorList>
            <person name="Goker M."/>
            <person name="Teshima H."/>
            <person name="Lapidus A."/>
            <person name="Nolan M."/>
            <person name="Lucas S."/>
            <person name="Hammon N."/>
            <person name="Deshpande S."/>
            <person name="Cheng J.F."/>
            <person name="Tapia R."/>
            <person name="Han C."/>
            <person name="Goodwin L."/>
            <person name="Pitluck S."/>
            <person name="Huntemann M."/>
            <person name="Liolios K."/>
            <person name="Ivanova N."/>
            <person name="Pagani I."/>
            <person name="Mavromatis K."/>
            <person name="Ovchinikova G."/>
            <person name="Pati A."/>
            <person name="Chen A."/>
            <person name="Palaniappan K."/>
            <person name="Land M."/>
            <person name="Hauser L."/>
            <person name="Brambilla E.M."/>
            <person name="Rohde M."/>
            <person name="Spring S."/>
            <person name="Detter J.C."/>
            <person name="Woyke T."/>
            <person name="Bristow J."/>
            <person name="Eisen J.A."/>
            <person name="Markowitz V."/>
            <person name="Hugenholtz P."/>
            <person name="Kyrpides N.C."/>
            <person name="Klenk H.P."/>
        </authorList>
    </citation>
    <scope>NUCLEOTIDE SEQUENCE [LARGE SCALE GENOMIC DNA]</scope>
    <source>
        <strain evidence="6">ATCC 700848 / DSM 11109 / ASRB2</strain>
    </source>
</reference>
<dbReference type="HAMAP" id="MF_00214">
    <property type="entry name" value="AroD"/>
    <property type="match status" value="1"/>
</dbReference>
<dbReference type="InterPro" id="IPR013785">
    <property type="entry name" value="Aldolase_TIM"/>
</dbReference>
<evidence type="ECO:0000256" key="2">
    <source>
        <dbReference type="ARBA" id="ARBA00023239"/>
    </source>
</evidence>
<gene>
    <name evidence="4" type="primary">aroD</name>
    <name evidence="5" type="ordered locus">Desac_0649</name>
</gene>
<dbReference type="eggNOG" id="COG0710">
    <property type="taxonomic scope" value="Bacteria"/>
</dbReference>
<dbReference type="AlphaFoldDB" id="F2NGB8"/>
<dbReference type="GO" id="GO:0003855">
    <property type="term" value="F:3-dehydroquinate dehydratase activity"/>
    <property type="evidence" value="ECO:0007669"/>
    <property type="project" value="UniProtKB-UniRule"/>
</dbReference>
<feature type="binding site" evidence="4">
    <location>
        <position position="207"/>
    </location>
    <ligand>
        <name>3-dehydroquinate</name>
        <dbReference type="ChEBI" id="CHEBI:32364"/>
    </ligand>
</feature>
<dbReference type="OrthoDB" id="9813659at2"/>
<dbReference type="STRING" id="880072.Desac_0649"/>
<comment type="catalytic activity">
    <reaction evidence="1 4">
        <text>3-dehydroquinate = 3-dehydroshikimate + H2O</text>
        <dbReference type="Rhea" id="RHEA:21096"/>
        <dbReference type="ChEBI" id="CHEBI:15377"/>
        <dbReference type="ChEBI" id="CHEBI:16630"/>
        <dbReference type="ChEBI" id="CHEBI:32364"/>
        <dbReference type="EC" id="4.2.1.10"/>
    </reaction>
</comment>
<accession>F2NGB8</accession>
<dbReference type="GO" id="GO:0009073">
    <property type="term" value="P:aromatic amino acid family biosynthetic process"/>
    <property type="evidence" value="ECO:0007669"/>
    <property type="project" value="UniProtKB-KW"/>
</dbReference>
<dbReference type="NCBIfam" id="TIGR01093">
    <property type="entry name" value="aroD"/>
    <property type="match status" value="1"/>
</dbReference>
<sequence length="225" mass="24686">MSSIRICIPVVETDCDAACQCLARIHAQGFLAELRLDYLIQPDLQHLLHAPRGPVIATNRLPNEGGRFSGPESARRRLLEQAIDLGADYVDVEFNADPFWRNDLLAHRGAVKLILSWHDFKGPSTPPRLHEIMTAMIDCGADIIKLVTYAHHPSDCLALLGLIPAAQQQGQDIIAFCMGSAGKYSRVIAPLLGSYLTFAVLEAGKESAPGQLTVQEMTSIWEMLT</sequence>
<dbReference type="RefSeq" id="WP_013705644.1">
    <property type="nucleotide sequence ID" value="NC_015388.1"/>
</dbReference>
<keyword evidence="2 4" id="KW-0456">Lyase</keyword>
<dbReference type="EC" id="4.2.1.10" evidence="4"/>
<dbReference type="PANTHER" id="PTHR43699:SF1">
    <property type="entry name" value="3-DEHYDROQUINATE DEHYDRATASE"/>
    <property type="match status" value="1"/>
</dbReference>
<comment type="pathway">
    <text evidence="4">Metabolic intermediate biosynthesis; chorismate biosynthesis; chorismate from D-erythrose 4-phosphate and phosphoenolpyruvate: step 3/7.</text>
</comment>
<protein>
    <recommendedName>
        <fullName evidence="4">3-dehydroquinate dehydratase</fullName>
        <shortName evidence="4">3-dehydroquinase</shortName>
        <ecNumber evidence="4">4.2.1.10</ecNumber>
    </recommendedName>
    <alternativeName>
        <fullName evidence="4">Type I DHQase</fullName>
    </alternativeName>
    <alternativeName>
        <fullName evidence="4">Type I dehydroquinase</fullName>
        <shortName evidence="4">DHQ1</shortName>
    </alternativeName>
</protein>
<dbReference type="InterPro" id="IPR050146">
    <property type="entry name" value="Type-I_3-dehydroquinase"/>
</dbReference>
<feature type="active site" description="Schiff-base intermediate with substrate" evidence="4">
    <location>
        <position position="145"/>
    </location>
</feature>
<dbReference type="CDD" id="cd00502">
    <property type="entry name" value="DHQase_I"/>
    <property type="match status" value="1"/>
</dbReference>
<feature type="binding site" evidence="4">
    <location>
        <begin position="33"/>
        <end position="35"/>
    </location>
    <ligand>
        <name>3-dehydroquinate</name>
        <dbReference type="ChEBI" id="CHEBI:32364"/>
    </ligand>
</feature>
<evidence type="ECO:0000256" key="1">
    <source>
        <dbReference type="ARBA" id="ARBA00001864"/>
    </source>
</evidence>
<dbReference type="InterPro" id="IPR001381">
    <property type="entry name" value="DHquinase_I"/>
</dbReference>
<feature type="active site" description="Proton donor/acceptor" evidence="4">
    <location>
        <position position="118"/>
    </location>
</feature>
<evidence type="ECO:0000313" key="5">
    <source>
        <dbReference type="EMBL" id="AEB08531.1"/>
    </source>
</evidence>
<name>F2NGB8_DESAR</name>
<evidence type="ECO:0000256" key="4">
    <source>
        <dbReference type="HAMAP-Rule" id="MF_00214"/>
    </source>
</evidence>
<dbReference type="HOGENOM" id="CLU_064444_2_1_7"/>
<evidence type="ECO:0000256" key="3">
    <source>
        <dbReference type="ARBA" id="ARBA00023270"/>
    </source>
</evidence>